<name>A0ACB8UJP4_9APHY</name>
<comment type="caution">
    <text evidence="1">The sequence shown here is derived from an EMBL/GenBank/DDBJ whole genome shotgun (WGS) entry which is preliminary data.</text>
</comment>
<organism evidence="1 2">
    <name type="scientific">Irpex rosettiformis</name>
    <dbReference type="NCBI Taxonomy" id="378272"/>
    <lineage>
        <taxon>Eukaryota</taxon>
        <taxon>Fungi</taxon>
        <taxon>Dikarya</taxon>
        <taxon>Basidiomycota</taxon>
        <taxon>Agaricomycotina</taxon>
        <taxon>Agaricomycetes</taxon>
        <taxon>Polyporales</taxon>
        <taxon>Irpicaceae</taxon>
        <taxon>Irpex</taxon>
    </lineage>
</organism>
<keyword evidence="2" id="KW-1185">Reference proteome</keyword>
<evidence type="ECO:0000313" key="1">
    <source>
        <dbReference type="EMBL" id="KAI0094337.1"/>
    </source>
</evidence>
<gene>
    <name evidence="1" type="ORF">BDY19DRAFT_912290</name>
</gene>
<reference evidence="1" key="1">
    <citation type="journal article" date="2021" name="Environ. Microbiol.">
        <title>Gene family expansions and transcriptome signatures uncover fungal adaptations to wood decay.</title>
        <authorList>
            <person name="Hage H."/>
            <person name="Miyauchi S."/>
            <person name="Viragh M."/>
            <person name="Drula E."/>
            <person name="Min B."/>
            <person name="Chaduli D."/>
            <person name="Navarro D."/>
            <person name="Favel A."/>
            <person name="Norest M."/>
            <person name="Lesage-Meessen L."/>
            <person name="Balint B."/>
            <person name="Merenyi Z."/>
            <person name="de Eugenio L."/>
            <person name="Morin E."/>
            <person name="Martinez A.T."/>
            <person name="Baldrian P."/>
            <person name="Stursova M."/>
            <person name="Martinez M.J."/>
            <person name="Novotny C."/>
            <person name="Magnuson J.K."/>
            <person name="Spatafora J.W."/>
            <person name="Maurice S."/>
            <person name="Pangilinan J."/>
            <person name="Andreopoulos W."/>
            <person name="LaButti K."/>
            <person name="Hundley H."/>
            <person name="Na H."/>
            <person name="Kuo A."/>
            <person name="Barry K."/>
            <person name="Lipzen A."/>
            <person name="Henrissat B."/>
            <person name="Riley R."/>
            <person name="Ahrendt S."/>
            <person name="Nagy L.G."/>
            <person name="Grigoriev I.V."/>
            <person name="Martin F."/>
            <person name="Rosso M.N."/>
        </authorList>
    </citation>
    <scope>NUCLEOTIDE SEQUENCE</scope>
    <source>
        <strain evidence="1">CBS 384.51</strain>
    </source>
</reference>
<accession>A0ACB8UJP4</accession>
<protein>
    <submittedName>
        <fullName evidence="1">Uncharacterized protein</fullName>
    </submittedName>
</protein>
<proteinExistence type="predicted"/>
<dbReference type="EMBL" id="MU274900">
    <property type="protein sequence ID" value="KAI0094337.1"/>
    <property type="molecule type" value="Genomic_DNA"/>
</dbReference>
<dbReference type="Proteomes" id="UP001055072">
    <property type="component" value="Unassembled WGS sequence"/>
</dbReference>
<sequence length="232" mass="27406">MSLPAFLLAFTEPGSNVTPDEFNDWYDNEHVPLRIAVPAFQSWTRWKAIDDKKPTWAATYDLASYDGFLQPPYSTLAETRSERESRILTGVETVERRTYEAYAGNSKFPSPISGKEAQVLEIVSIDIKPEMEEEFQRWYDEDHVPAISTRPGWVRSRRFVLKEWTRGGVEGVKDQTGVPRWLAVHEYTDLEWQKDPKARERVENEWTLRVRKEIMTRREIRFVALHRKWERE</sequence>
<evidence type="ECO:0000313" key="2">
    <source>
        <dbReference type="Proteomes" id="UP001055072"/>
    </source>
</evidence>